<feature type="active site" evidence="9">
    <location>
        <position position="108"/>
    </location>
</feature>
<organism evidence="10 11">
    <name type="scientific">Cribrihabitans marinus</name>
    <dbReference type="NCBI Taxonomy" id="1227549"/>
    <lineage>
        <taxon>Bacteria</taxon>
        <taxon>Pseudomonadati</taxon>
        <taxon>Pseudomonadota</taxon>
        <taxon>Alphaproteobacteria</taxon>
        <taxon>Rhodobacterales</taxon>
        <taxon>Paracoccaceae</taxon>
        <taxon>Cribrihabitans</taxon>
    </lineage>
</organism>
<feature type="binding site" evidence="8">
    <location>
        <position position="218"/>
    </location>
    <ligand>
        <name>substrate</name>
    </ligand>
</feature>
<evidence type="ECO:0000313" key="11">
    <source>
        <dbReference type="Proteomes" id="UP000199379"/>
    </source>
</evidence>
<name>A0A1H7DM26_9RHOB</name>
<dbReference type="PANTHER" id="PTHR31689">
    <property type="entry name" value="DIAMINOPIMELATE EPIMERASE, CHLOROPLASTIC"/>
    <property type="match status" value="1"/>
</dbReference>
<dbReference type="HAMAP" id="MF_00197">
    <property type="entry name" value="DAP_epimerase"/>
    <property type="match status" value="1"/>
</dbReference>
<evidence type="ECO:0000313" key="10">
    <source>
        <dbReference type="EMBL" id="SEK00692.1"/>
    </source>
</evidence>
<dbReference type="InterPro" id="IPR001653">
    <property type="entry name" value="DAP_epimerase_DapF"/>
</dbReference>
<dbReference type="Gene3D" id="3.10.310.10">
    <property type="entry name" value="Diaminopimelate Epimerase, Chain A, domain 1"/>
    <property type="match status" value="2"/>
</dbReference>
<evidence type="ECO:0000256" key="5">
    <source>
        <dbReference type="ARBA" id="ARBA00023154"/>
    </source>
</evidence>
<dbReference type="EC" id="5.1.1.7" evidence="3 8"/>
<accession>A0A1H7DM26</accession>
<comment type="similarity">
    <text evidence="2 8">Belongs to the diaminopimelate epimerase family.</text>
</comment>
<comment type="function">
    <text evidence="8">Catalyzes the stereoinversion of LL-2,6-diaminopimelate (L,L-DAP) to meso-diaminopimelate (meso-DAP), a precursor of L-lysine and an essential component of the bacterial peptidoglycan.</text>
</comment>
<keyword evidence="4 8" id="KW-0028">Amino-acid biosynthesis</keyword>
<feature type="binding site" evidence="8">
    <location>
        <position position="49"/>
    </location>
    <ligand>
        <name>substrate</name>
    </ligand>
</feature>
<evidence type="ECO:0000256" key="7">
    <source>
        <dbReference type="ARBA" id="ARBA00051712"/>
    </source>
</evidence>
<feature type="binding site" evidence="8">
    <location>
        <position position="185"/>
    </location>
    <ligand>
        <name>substrate</name>
    </ligand>
</feature>
<feature type="site" description="Could be important to modulate the pK values of the two catalytic cysteine residues" evidence="8">
    <location>
        <position position="236"/>
    </location>
</feature>
<gene>
    <name evidence="8" type="primary">dapF</name>
    <name evidence="10" type="ORF">SAMN05444007_11195</name>
</gene>
<dbReference type="NCBIfam" id="TIGR00652">
    <property type="entry name" value="DapF"/>
    <property type="match status" value="1"/>
</dbReference>
<comment type="catalytic activity">
    <reaction evidence="7 8">
        <text>(2S,6S)-2,6-diaminopimelate = meso-2,6-diaminopimelate</text>
        <dbReference type="Rhea" id="RHEA:15393"/>
        <dbReference type="ChEBI" id="CHEBI:57609"/>
        <dbReference type="ChEBI" id="CHEBI:57791"/>
        <dbReference type="EC" id="5.1.1.7"/>
    </reaction>
</comment>
<dbReference type="AlphaFoldDB" id="A0A1H7DM26"/>
<feature type="site" description="Could be important to modulate the pK values of the two catalytic cysteine residues" evidence="8">
    <location>
        <position position="187"/>
    </location>
</feature>
<feature type="binding site" evidence="8">
    <location>
        <position position="99"/>
    </location>
    <ligand>
        <name>substrate</name>
    </ligand>
</feature>
<dbReference type="InterPro" id="IPR018510">
    <property type="entry name" value="DAP_epimerase_AS"/>
</dbReference>
<dbReference type="SUPFAM" id="SSF54506">
    <property type="entry name" value="Diaminopimelate epimerase-like"/>
    <property type="match status" value="2"/>
</dbReference>
<dbReference type="GO" id="GO:0009089">
    <property type="term" value="P:lysine biosynthetic process via diaminopimelate"/>
    <property type="evidence" value="ECO:0007669"/>
    <property type="project" value="UniProtKB-UniRule"/>
</dbReference>
<comment type="subunit">
    <text evidence="8">Homodimer.</text>
</comment>
<proteinExistence type="inferred from homology"/>
<evidence type="ECO:0000256" key="8">
    <source>
        <dbReference type="HAMAP-Rule" id="MF_00197"/>
    </source>
</evidence>
<evidence type="ECO:0000256" key="2">
    <source>
        <dbReference type="ARBA" id="ARBA00010219"/>
    </source>
</evidence>
<dbReference type="Pfam" id="PF01678">
    <property type="entry name" value="DAP_epimerase"/>
    <property type="match status" value="2"/>
</dbReference>
<keyword evidence="5 8" id="KW-0457">Lysine biosynthesis</keyword>
<keyword evidence="11" id="KW-1185">Reference proteome</keyword>
<feature type="active site" description="Proton donor" evidence="8">
    <location>
        <position position="108"/>
    </location>
</feature>
<comment type="caution">
    <text evidence="8">Lacks conserved residue(s) required for the propagation of feature annotation.</text>
</comment>
<dbReference type="GO" id="GO:0008837">
    <property type="term" value="F:diaminopimelate epimerase activity"/>
    <property type="evidence" value="ECO:0007669"/>
    <property type="project" value="UniProtKB-UniRule"/>
</dbReference>
<dbReference type="UniPathway" id="UPA00034">
    <property type="reaction ID" value="UER00025"/>
</dbReference>
<comment type="pathway">
    <text evidence="1 8">Amino-acid biosynthesis; L-lysine biosynthesis via DAP pathway; DL-2,6-diaminopimelate from LL-2,6-diaminopimelate: step 1/1.</text>
</comment>
<feature type="binding site" evidence="8">
    <location>
        <begin position="246"/>
        <end position="247"/>
    </location>
    <ligand>
        <name>substrate</name>
    </ligand>
</feature>
<feature type="binding site" evidence="8">
    <location>
        <begin position="236"/>
        <end position="237"/>
    </location>
    <ligand>
        <name>substrate</name>
    </ligand>
</feature>
<dbReference type="EMBL" id="FNYD01000011">
    <property type="protein sequence ID" value="SEK00692.1"/>
    <property type="molecule type" value="Genomic_DNA"/>
</dbReference>
<keyword evidence="8" id="KW-0963">Cytoplasm</keyword>
<dbReference type="STRING" id="1227549.SAMN05444007_11195"/>
<sequence length="307" mass="33260">MGRSQVGQPLFSSNSRARLDKPLRRRYMPGMSDRTDSELQFMKMHGLGNDFVVVDARARAVELSETAIRAISDRRRGVGFDQLAVIREAADGIHLTFYNADGSTSAACGNATRCIARYLMDETGKSALSLATDRGVLQARDAGDGLTSVNMGLPQLDWQEIPLAEAADTLELPIEGGPVATGMGNPHCTFFVDDAEAIPLEEFGARYEHHPLYPERTNVQVAQITGPDRIRMRVWERGVGVTLASGSSSCATAVAAARRGLTGRSVQVDLDGGTLWVEWREDGVWMTGPTAHVFTGVLRPDFPEGPA</sequence>
<evidence type="ECO:0000256" key="1">
    <source>
        <dbReference type="ARBA" id="ARBA00005196"/>
    </source>
</evidence>
<feature type="binding site" evidence="8">
    <location>
        <position position="82"/>
    </location>
    <ligand>
        <name>substrate</name>
    </ligand>
</feature>
<dbReference type="PROSITE" id="PS01326">
    <property type="entry name" value="DAP_EPIMERASE"/>
    <property type="match status" value="1"/>
</dbReference>
<protein>
    <recommendedName>
        <fullName evidence="3 8">Diaminopimelate epimerase</fullName>
        <shortName evidence="8">DAP epimerase</shortName>
        <ecNumber evidence="3 8">5.1.1.7</ecNumber>
    </recommendedName>
    <alternativeName>
        <fullName evidence="8">PLP-independent amino acid racemase</fullName>
    </alternativeName>
</protein>
<evidence type="ECO:0000256" key="3">
    <source>
        <dbReference type="ARBA" id="ARBA00013080"/>
    </source>
</evidence>
<dbReference type="GO" id="GO:0005829">
    <property type="term" value="C:cytosol"/>
    <property type="evidence" value="ECO:0007669"/>
    <property type="project" value="TreeGrafter"/>
</dbReference>
<reference evidence="10 11" key="1">
    <citation type="submission" date="2016-10" db="EMBL/GenBank/DDBJ databases">
        <authorList>
            <person name="de Groot N.N."/>
        </authorList>
    </citation>
    <scope>NUCLEOTIDE SEQUENCE [LARGE SCALE GENOMIC DNA]</scope>
    <source>
        <strain evidence="10 11">DSM 29340</strain>
    </source>
</reference>
<dbReference type="PANTHER" id="PTHR31689:SF0">
    <property type="entry name" value="DIAMINOPIMELATE EPIMERASE"/>
    <property type="match status" value="1"/>
</dbReference>
<evidence type="ECO:0000256" key="9">
    <source>
        <dbReference type="PROSITE-ProRule" id="PRU10125"/>
    </source>
</evidence>
<feature type="binding site" evidence="8">
    <location>
        <begin position="109"/>
        <end position="110"/>
    </location>
    <ligand>
        <name>substrate</name>
    </ligand>
</feature>
<evidence type="ECO:0000256" key="6">
    <source>
        <dbReference type="ARBA" id="ARBA00023235"/>
    </source>
</evidence>
<evidence type="ECO:0000256" key="4">
    <source>
        <dbReference type="ARBA" id="ARBA00022605"/>
    </source>
</evidence>
<keyword evidence="6 8" id="KW-0413">Isomerase</keyword>
<dbReference type="Proteomes" id="UP000199379">
    <property type="component" value="Unassembled WGS sequence"/>
</dbReference>
<comment type="subcellular location">
    <subcellularLocation>
        <location evidence="8">Cytoplasm</location>
    </subcellularLocation>
</comment>